<dbReference type="AlphaFoldDB" id="A0A9N7V259"/>
<comment type="caution">
    <text evidence="1">The sequence shown here is derived from an EMBL/GenBank/DDBJ whole genome shotgun (WGS) entry which is preliminary data.</text>
</comment>
<reference evidence="1" key="1">
    <citation type="submission" date="2020-03" db="EMBL/GenBank/DDBJ databases">
        <authorList>
            <person name="Weist P."/>
        </authorList>
    </citation>
    <scope>NUCLEOTIDE SEQUENCE</scope>
</reference>
<evidence type="ECO:0000313" key="1">
    <source>
        <dbReference type="EMBL" id="CAB1441357.1"/>
    </source>
</evidence>
<organism evidence="1 2">
    <name type="scientific">Pleuronectes platessa</name>
    <name type="common">European plaice</name>
    <dbReference type="NCBI Taxonomy" id="8262"/>
    <lineage>
        <taxon>Eukaryota</taxon>
        <taxon>Metazoa</taxon>
        <taxon>Chordata</taxon>
        <taxon>Craniata</taxon>
        <taxon>Vertebrata</taxon>
        <taxon>Euteleostomi</taxon>
        <taxon>Actinopterygii</taxon>
        <taxon>Neopterygii</taxon>
        <taxon>Teleostei</taxon>
        <taxon>Neoteleostei</taxon>
        <taxon>Acanthomorphata</taxon>
        <taxon>Carangaria</taxon>
        <taxon>Pleuronectiformes</taxon>
        <taxon>Pleuronectoidei</taxon>
        <taxon>Pleuronectidae</taxon>
        <taxon>Pleuronectes</taxon>
    </lineage>
</organism>
<proteinExistence type="predicted"/>
<keyword evidence="2" id="KW-1185">Reference proteome</keyword>
<evidence type="ECO:0000313" key="2">
    <source>
        <dbReference type="Proteomes" id="UP001153269"/>
    </source>
</evidence>
<protein>
    <submittedName>
        <fullName evidence="1">Uncharacterized protein</fullName>
    </submittedName>
</protein>
<dbReference type="EMBL" id="CADEAL010002624">
    <property type="protein sequence ID" value="CAB1441357.1"/>
    <property type="molecule type" value="Genomic_DNA"/>
</dbReference>
<gene>
    <name evidence="1" type="ORF">PLEPLA_LOCUS29133</name>
</gene>
<name>A0A9N7V259_PLEPL</name>
<dbReference type="Proteomes" id="UP001153269">
    <property type="component" value="Unassembled WGS sequence"/>
</dbReference>
<sequence length="114" mass="13031">MLRILLEESRGEERDRQKKETTLPFPPLSICSLTSAILHYDSCVFKGGRMSVIGRDVMEQGAPPWGWEAPSARECSGEAVDREVVFESNSLSRFFLTKWIILSSFFVCHRVHHC</sequence>
<accession>A0A9N7V259</accession>